<dbReference type="Pfam" id="PF18648">
    <property type="entry name" value="ADPRTs_Tse2"/>
    <property type="match status" value="1"/>
</dbReference>
<sequence length="188" mass="21732">MSSLGMIKVFRSFPRELFRVNNGRQVKLRVQQPGRHLYDILAKNGQVEPKALHPSTYIAPNGASMRPNSPYQQSLVSTRFRGTDVIVFAVAKGTDLPEDLLLVHERSDHYSLQPSATMTIDDLNWKITKFMEKKAQVYTREQWMETYPEATEESNFYGFEPRSQNIWDFNTTLMQSQRPFTSKVAHLS</sequence>
<comment type="caution">
    <text evidence="2">The sequence shown here is derived from an EMBL/GenBank/DDBJ whole genome shotgun (WGS) entry which is preliminary data.</text>
</comment>
<proteinExistence type="predicted"/>
<accession>A0A553HPI2</accession>
<evidence type="ECO:0000313" key="3">
    <source>
        <dbReference type="Proteomes" id="UP000319160"/>
    </source>
</evidence>
<evidence type="ECO:0000259" key="1">
    <source>
        <dbReference type="Pfam" id="PF18648"/>
    </source>
</evidence>
<dbReference type="Proteomes" id="UP000319160">
    <property type="component" value="Unassembled WGS sequence"/>
</dbReference>
<evidence type="ECO:0000313" key="2">
    <source>
        <dbReference type="EMBL" id="TRX89863.1"/>
    </source>
</evidence>
<organism evidence="2 3">
    <name type="scientific">Xylaria flabelliformis</name>
    <dbReference type="NCBI Taxonomy" id="2512241"/>
    <lineage>
        <taxon>Eukaryota</taxon>
        <taxon>Fungi</taxon>
        <taxon>Dikarya</taxon>
        <taxon>Ascomycota</taxon>
        <taxon>Pezizomycotina</taxon>
        <taxon>Sordariomycetes</taxon>
        <taxon>Xylariomycetidae</taxon>
        <taxon>Xylariales</taxon>
        <taxon>Xylariaceae</taxon>
        <taxon>Xylaria</taxon>
    </lineage>
</organism>
<gene>
    <name evidence="2" type="ORF">FHL15_009296</name>
</gene>
<dbReference type="OrthoDB" id="10266325at2759"/>
<protein>
    <recommendedName>
        <fullName evidence="1">Tse2 ADP-ribosyltransferase toxin domain-containing protein</fullName>
    </recommendedName>
</protein>
<reference evidence="3" key="1">
    <citation type="submission" date="2019-06" db="EMBL/GenBank/DDBJ databases">
        <title>Draft genome sequence of the griseofulvin-producing fungus Xylaria cubensis strain G536.</title>
        <authorList>
            <person name="Mead M.E."/>
            <person name="Raja H.A."/>
            <person name="Steenwyk J.L."/>
            <person name="Knowles S.L."/>
            <person name="Oberlies N.H."/>
            <person name="Rokas A."/>
        </authorList>
    </citation>
    <scope>NUCLEOTIDE SEQUENCE [LARGE SCALE GENOMIC DNA]</scope>
    <source>
        <strain evidence="3">G536</strain>
    </source>
</reference>
<name>A0A553HPI2_9PEZI</name>
<keyword evidence="3" id="KW-1185">Reference proteome</keyword>
<dbReference type="EMBL" id="VFLP01000062">
    <property type="protein sequence ID" value="TRX89863.1"/>
    <property type="molecule type" value="Genomic_DNA"/>
</dbReference>
<feature type="domain" description="Tse2 ADP-ribosyltransferase toxin" evidence="1">
    <location>
        <begin position="15"/>
        <end position="143"/>
    </location>
</feature>
<dbReference type="AlphaFoldDB" id="A0A553HPI2"/>
<dbReference type="InterPro" id="IPR041018">
    <property type="entry name" value="ADPRTs_Tse2"/>
</dbReference>